<name>A0ABZ0RK15_9BACT</name>
<proteinExistence type="predicted"/>
<dbReference type="PANTHER" id="PTHR33371">
    <property type="entry name" value="INTERMEMBRANE PHOSPHOLIPID TRANSPORT SYSTEM BINDING PROTEIN MLAD-RELATED"/>
    <property type="match status" value="1"/>
</dbReference>
<evidence type="ECO:0000256" key="1">
    <source>
        <dbReference type="SAM" id="Phobius"/>
    </source>
</evidence>
<evidence type="ECO:0000313" key="4">
    <source>
        <dbReference type="Proteomes" id="UP001324993"/>
    </source>
</evidence>
<dbReference type="Pfam" id="PF02470">
    <property type="entry name" value="MlaD"/>
    <property type="match status" value="1"/>
</dbReference>
<dbReference type="InterPro" id="IPR030970">
    <property type="entry name" value="ABC_MlaD"/>
</dbReference>
<keyword evidence="1" id="KW-1133">Transmembrane helix</keyword>
<reference evidence="3 4" key="1">
    <citation type="submission" date="2023-11" db="EMBL/GenBank/DDBJ databases">
        <title>Coraliomargarita sp. nov., isolated from marine algae.</title>
        <authorList>
            <person name="Lee J.K."/>
            <person name="Baek J.H."/>
            <person name="Kim J.M."/>
            <person name="Choi D.G."/>
            <person name="Jeon C.O."/>
        </authorList>
    </citation>
    <scope>NUCLEOTIDE SEQUENCE [LARGE SCALE GENOMIC DNA]</scope>
    <source>
        <strain evidence="3 4">J2-16</strain>
    </source>
</reference>
<keyword evidence="1" id="KW-0472">Membrane</keyword>
<dbReference type="EMBL" id="CP138858">
    <property type="protein sequence ID" value="WPJ96536.1"/>
    <property type="molecule type" value="Genomic_DNA"/>
</dbReference>
<gene>
    <name evidence="3" type="primary">mlaD</name>
    <name evidence="3" type="ORF">SH580_02310</name>
</gene>
<feature type="transmembrane region" description="Helical" evidence="1">
    <location>
        <begin position="6"/>
        <end position="26"/>
    </location>
</feature>
<protein>
    <submittedName>
        <fullName evidence="3">Outer membrane lipid asymmetry maintenance protein MlaD</fullName>
    </submittedName>
</protein>
<organism evidence="3 4">
    <name type="scientific">Coraliomargarita algicola</name>
    <dbReference type="NCBI Taxonomy" id="3092156"/>
    <lineage>
        <taxon>Bacteria</taxon>
        <taxon>Pseudomonadati</taxon>
        <taxon>Verrucomicrobiota</taxon>
        <taxon>Opitutia</taxon>
        <taxon>Puniceicoccales</taxon>
        <taxon>Coraliomargaritaceae</taxon>
        <taxon>Coraliomargarita</taxon>
    </lineage>
</organism>
<keyword evidence="1" id="KW-0812">Transmembrane</keyword>
<dbReference type="NCBIfam" id="TIGR04430">
    <property type="entry name" value="OM_asym_MlaD"/>
    <property type="match status" value="1"/>
</dbReference>
<sequence>MNNRTIEFFVGCFVLLGLIAVLYLAIQVGGARFFGSDSYTITARFSSASGVNAGSRVEIAGVRVGTVKQVVLNERFDAIVTIELPNSLELDEDTIASIKTAGLIGDRYINLSPGGGMPMEPGYEIVDTESALDIESLISRFALGGIDEQSD</sequence>
<evidence type="ECO:0000313" key="3">
    <source>
        <dbReference type="EMBL" id="WPJ96536.1"/>
    </source>
</evidence>
<keyword evidence="4" id="KW-1185">Reference proteome</keyword>
<feature type="domain" description="Mce/MlaD" evidence="2">
    <location>
        <begin position="38"/>
        <end position="114"/>
    </location>
</feature>
<dbReference type="Proteomes" id="UP001324993">
    <property type="component" value="Chromosome"/>
</dbReference>
<accession>A0ABZ0RK15</accession>
<dbReference type="RefSeq" id="WP_319833395.1">
    <property type="nucleotide sequence ID" value="NZ_CP138858.1"/>
</dbReference>
<dbReference type="InterPro" id="IPR052336">
    <property type="entry name" value="MlaD_Phospholipid_Transporter"/>
</dbReference>
<dbReference type="PANTHER" id="PTHR33371:SF4">
    <property type="entry name" value="INTERMEMBRANE PHOSPHOLIPID TRANSPORT SYSTEM BINDING PROTEIN MLAD"/>
    <property type="match status" value="1"/>
</dbReference>
<dbReference type="InterPro" id="IPR003399">
    <property type="entry name" value="Mce/MlaD"/>
</dbReference>
<evidence type="ECO:0000259" key="2">
    <source>
        <dbReference type="Pfam" id="PF02470"/>
    </source>
</evidence>